<proteinExistence type="predicted"/>
<evidence type="ECO:0000313" key="1">
    <source>
        <dbReference type="EMBL" id="GME37096.1"/>
    </source>
</evidence>
<organism evidence="1 2">
    <name type="scientific">Neofusicoccum parvum</name>
    <dbReference type="NCBI Taxonomy" id="310453"/>
    <lineage>
        <taxon>Eukaryota</taxon>
        <taxon>Fungi</taxon>
        <taxon>Dikarya</taxon>
        <taxon>Ascomycota</taxon>
        <taxon>Pezizomycotina</taxon>
        <taxon>Dothideomycetes</taxon>
        <taxon>Dothideomycetes incertae sedis</taxon>
        <taxon>Botryosphaeriales</taxon>
        <taxon>Botryosphaeriaceae</taxon>
        <taxon>Neofusicoccum</taxon>
    </lineage>
</organism>
<gene>
    <name evidence="1" type="primary">g7117</name>
    <name evidence="1" type="ORF">NpPPO83_00007117</name>
</gene>
<protein>
    <submittedName>
        <fullName evidence="1">Uncharacterized protein</fullName>
    </submittedName>
</protein>
<evidence type="ECO:0000313" key="2">
    <source>
        <dbReference type="Proteomes" id="UP001165186"/>
    </source>
</evidence>
<keyword evidence="2" id="KW-1185">Reference proteome</keyword>
<sequence length="213" mass="23026">MGTQPSTGRSPGIVTIIAKDPKFEWKETLQNGIHTNKPAGGYENVPRLLTVGFGDNSAPARREKMMAQEPLVVSVPTSQDKTATVTLKYKAGLLLARTSDDVLWGFIVNSIQDTPRQEVDGVAEPDVVSLKLNLAEICFWGERICHSAALAPSDNFIGTAADNPAVPGHMAPRVGLSHPPDIGALVLRPRWITAQPMRICRGLRGPGPSEHMY</sequence>
<name>A0ACB5SEP0_9PEZI</name>
<reference evidence="1" key="1">
    <citation type="submission" date="2024-09" db="EMBL/GenBank/DDBJ databases">
        <title>Draft Genome Sequences of Neofusicoccum parvum.</title>
        <authorList>
            <person name="Ashida A."/>
            <person name="Camagna M."/>
            <person name="Tanaka A."/>
            <person name="Takemoto D."/>
        </authorList>
    </citation>
    <scope>NUCLEOTIDE SEQUENCE</scope>
    <source>
        <strain evidence="1">PPO83</strain>
    </source>
</reference>
<dbReference type="EMBL" id="BSXG01000078">
    <property type="protein sequence ID" value="GME37096.1"/>
    <property type="molecule type" value="Genomic_DNA"/>
</dbReference>
<comment type="caution">
    <text evidence="1">The sequence shown here is derived from an EMBL/GenBank/DDBJ whole genome shotgun (WGS) entry which is preliminary data.</text>
</comment>
<accession>A0ACB5SEP0</accession>
<dbReference type="Proteomes" id="UP001165186">
    <property type="component" value="Unassembled WGS sequence"/>
</dbReference>